<comment type="catalytic activity">
    <reaction evidence="1">
        <text>ATP + protein L-histidine = ADP + protein N-phospho-L-histidine.</text>
        <dbReference type="EC" id="2.7.13.3"/>
    </reaction>
</comment>
<dbReference type="KEGG" id="cted:CTEST_08150"/>
<feature type="transmembrane region" description="Helical" evidence="9">
    <location>
        <begin position="107"/>
        <end position="125"/>
    </location>
</feature>
<gene>
    <name evidence="11" type="ORF">CTEST_08150</name>
</gene>
<dbReference type="PATRIC" id="fig|136857.5.peg.1620"/>
<keyword evidence="9" id="KW-0472">Membrane</keyword>
<evidence type="ECO:0000313" key="12">
    <source>
        <dbReference type="Proteomes" id="UP000035540"/>
    </source>
</evidence>
<evidence type="ECO:0000256" key="9">
    <source>
        <dbReference type="SAM" id="Phobius"/>
    </source>
</evidence>
<feature type="transmembrane region" description="Helical" evidence="9">
    <location>
        <begin position="61"/>
        <end position="77"/>
    </location>
</feature>
<dbReference type="EMBL" id="CP011545">
    <property type="protein sequence ID" value="AKK09060.1"/>
    <property type="molecule type" value="Genomic_DNA"/>
</dbReference>
<dbReference type="GO" id="GO:0046983">
    <property type="term" value="F:protein dimerization activity"/>
    <property type="evidence" value="ECO:0007669"/>
    <property type="project" value="InterPro"/>
</dbReference>
<keyword evidence="9" id="KW-0812">Transmembrane</keyword>
<dbReference type="InterPro" id="IPR050482">
    <property type="entry name" value="Sensor_HK_TwoCompSys"/>
</dbReference>
<keyword evidence="3" id="KW-0597">Phosphoprotein</keyword>
<dbReference type="GO" id="GO:0000155">
    <property type="term" value="F:phosphorelay sensor kinase activity"/>
    <property type="evidence" value="ECO:0007669"/>
    <property type="project" value="InterPro"/>
</dbReference>
<keyword evidence="7" id="KW-0067">ATP-binding</keyword>
<dbReference type="GO" id="GO:0005524">
    <property type="term" value="F:ATP binding"/>
    <property type="evidence" value="ECO:0007669"/>
    <property type="project" value="UniProtKB-KW"/>
</dbReference>
<dbReference type="OrthoDB" id="227596at2"/>
<keyword evidence="8" id="KW-0902">Two-component regulatory system</keyword>
<evidence type="ECO:0000313" key="11">
    <source>
        <dbReference type="EMBL" id="AKK09060.1"/>
    </source>
</evidence>
<evidence type="ECO:0000256" key="3">
    <source>
        <dbReference type="ARBA" id="ARBA00022553"/>
    </source>
</evidence>
<dbReference type="AlphaFoldDB" id="A0A0G3H8G4"/>
<dbReference type="RefSeq" id="WP_052844335.1">
    <property type="nucleotide sequence ID" value="NZ_CP011545.1"/>
</dbReference>
<keyword evidence="5" id="KW-0547">Nucleotide-binding</keyword>
<feature type="transmembrane region" description="Helical" evidence="9">
    <location>
        <begin position="12"/>
        <end position="30"/>
    </location>
</feature>
<feature type="domain" description="Signal transduction histidine kinase subgroup 3 dimerisation and phosphoacceptor" evidence="10">
    <location>
        <begin position="188"/>
        <end position="253"/>
    </location>
</feature>
<dbReference type="PANTHER" id="PTHR24421">
    <property type="entry name" value="NITRATE/NITRITE SENSOR PROTEIN NARX-RELATED"/>
    <property type="match status" value="1"/>
</dbReference>
<evidence type="ECO:0000256" key="1">
    <source>
        <dbReference type="ARBA" id="ARBA00000085"/>
    </source>
</evidence>
<proteinExistence type="predicted"/>
<feature type="transmembrane region" description="Helical" evidence="9">
    <location>
        <begin position="36"/>
        <end position="54"/>
    </location>
</feature>
<dbReference type="Gene3D" id="3.30.565.10">
    <property type="entry name" value="Histidine kinase-like ATPase, C-terminal domain"/>
    <property type="match status" value="1"/>
</dbReference>
<evidence type="ECO:0000256" key="2">
    <source>
        <dbReference type="ARBA" id="ARBA00012438"/>
    </source>
</evidence>
<evidence type="ECO:0000256" key="4">
    <source>
        <dbReference type="ARBA" id="ARBA00022679"/>
    </source>
</evidence>
<sequence>MTGKASHLVGHPARVLGIIACALLFSNTLVSRLDGQMRWLAVALLLIITIAVLFHPRWGDASIAVVAVCLAICLGFTDLRQSFEVVVPVLYVSYVASAYSPPTWRRLWLSLLLVGVGSAMFTAVFRVPVEGGLLGGMAGVPKVGVAIVATAGTWIVLGFFWLLGRRTRDRSRDIAVLQERAEMAQVMERTRIAREMHDIVAHSLSGIMALSDGARFAAKKNPDVAVEMLEVISAQSREALGHMRGLLTVLRADSSRAALAAPGTADLRALIAETTRAGQEISVRGLDEAVESAEMGELAQFTVYRVVQEMLSNLLRHADGPATMEFEATSRRLRIVASNPSQPSPVEGTPGYGLMGMTERVRALGGVVRVQETTDHFTVAVEVPW</sequence>
<dbReference type="Pfam" id="PF07730">
    <property type="entry name" value="HisKA_3"/>
    <property type="match status" value="1"/>
</dbReference>
<keyword evidence="9" id="KW-1133">Transmembrane helix</keyword>
<evidence type="ECO:0000256" key="8">
    <source>
        <dbReference type="ARBA" id="ARBA00023012"/>
    </source>
</evidence>
<dbReference type="Gene3D" id="1.20.5.1930">
    <property type="match status" value="1"/>
</dbReference>
<dbReference type="SUPFAM" id="SSF55874">
    <property type="entry name" value="ATPase domain of HSP90 chaperone/DNA topoisomerase II/histidine kinase"/>
    <property type="match status" value="1"/>
</dbReference>
<dbReference type="InterPro" id="IPR036890">
    <property type="entry name" value="HATPase_C_sf"/>
</dbReference>
<name>A0A0G3H8G4_9CORY</name>
<reference evidence="12" key="2">
    <citation type="submission" date="2015-05" db="EMBL/GenBank/DDBJ databases">
        <title>Complete genome sequence of Corynebacterium testudinoris DSM 44614, recovered from necrotic lesions in the mouth of a tortoise.</title>
        <authorList>
            <person name="Ruckert C."/>
            <person name="Albersmeier A."/>
            <person name="Winkler A."/>
            <person name="Tauch A."/>
        </authorList>
    </citation>
    <scope>NUCLEOTIDE SEQUENCE [LARGE SCALE GENOMIC DNA]</scope>
    <source>
        <strain evidence="12">DSM 44614</strain>
    </source>
</reference>
<dbReference type="GO" id="GO:0016020">
    <property type="term" value="C:membrane"/>
    <property type="evidence" value="ECO:0007669"/>
    <property type="project" value="InterPro"/>
</dbReference>
<dbReference type="Proteomes" id="UP000035540">
    <property type="component" value="Chromosome"/>
</dbReference>
<feature type="transmembrane region" description="Helical" evidence="9">
    <location>
        <begin position="145"/>
        <end position="163"/>
    </location>
</feature>
<reference evidence="11 12" key="1">
    <citation type="journal article" date="2015" name="Genome Announc.">
        <title>Complete Genome Sequence of the Type Strain Corynebacterium testudinoris DSM 44614, Recovered from Necrotic Lesions in the Mouth of a Tortoise.</title>
        <authorList>
            <person name="Ruckert C."/>
            <person name="Kriete M."/>
            <person name="Jaenicke S."/>
            <person name="Winkler A."/>
            <person name="Tauch A."/>
        </authorList>
    </citation>
    <scope>NUCLEOTIDE SEQUENCE [LARGE SCALE GENOMIC DNA]</scope>
    <source>
        <strain evidence="11 12">DSM 44614</strain>
    </source>
</reference>
<keyword evidence="4" id="KW-0808">Transferase</keyword>
<evidence type="ECO:0000259" key="10">
    <source>
        <dbReference type="Pfam" id="PF07730"/>
    </source>
</evidence>
<evidence type="ECO:0000256" key="5">
    <source>
        <dbReference type="ARBA" id="ARBA00022741"/>
    </source>
</evidence>
<dbReference type="STRING" id="136857.CTEST_08150"/>
<dbReference type="CDD" id="cd16917">
    <property type="entry name" value="HATPase_UhpB-NarQ-NarX-like"/>
    <property type="match status" value="1"/>
</dbReference>
<keyword evidence="6 11" id="KW-0418">Kinase</keyword>
<dbReference type="EC" id="2.7.13.3" evidence="2"/>
<evidence type="ECO:0000256" key="6">
    <source>
        <dbReference type="ARBA" id="ARBA00022777"/>
    </source>
</evidence>
<dbReference type="InterPro" id="IPR011712">
    <property type="entry name" value="Sig_transdc_His_kin_sub3_dim/P"/>
</dbReference>
<protein>
    <recommendedName>
        <fullName evidence="2">histidine kinase</fullName>
        <ecNumber evidence="2">2.7.13.3</ecNumber>
    </recommendedName>
</protein>
<dbReference type="PANTHER" id="PTHR24421:SF10">
    <property type="entry name" value="NITRATE_NITRITE SENSOR PROTEIN NARQ"/>
    <property type="match status" value="1"/>
</dbReference>
<feature type="transmembrane region" description="Helical" evidence="9">
    <location>
        <begin position="83"/>
        <end position="100"/>
    </location>
</feature>
<organism evidence="11 12">
    <name type="scientific">Corynebacterium testudinoris</name>
    <dbReference type="NCBI Taxonomy" id="136857"/>
    <lineage>
        <taxon>Bacteria</taxon>
        <taxon>Bacillati</taxon>
        <taxon>Actinomycetota</taxon>
        <taxon>Actinomycetes</taxon>
        <taxon>Mycobacteriales</taxon>
        <taxon>Corynebacteriaceae</taxon>
        <taxon>Corynebacterium</taxon>
    </lineage>
</organism>
<keyword evidence="12" id="KW-1185">Reference proteome</keyword>
<accession>A0A0G3H8G4</accession>
<evidence type="ECO:0000256" key="7">
    <source>
        <dbReference type="ARBA" id="ARBA00022840"/>
    </source>
</evidence>